<evidence type="ECO:0000256" key="2">
    <source>
        <dbReference type="SAM" id="MobiDB-lite"/>
    </source>
</evidence>
<feature type="region of interest" description="Disordered" evidence="2">
    <location>
        <begin position="1"/>
        <end position="35"/>
    </location>
</feature>
<feature type="compositionally biased region" description="Low complexity" evidence="2">
    <location>
        <begin position="218"/>
        <end position="242"/>
    </location>
</feature>
<gene>
    <name evidence="3" type="ORF">HYH02_009283</name>
</gene>
<feature type="compositionally biased region" description="Basic residues" evidence="2">
    <location>
        <begin position="357"/>
        <end position="367"/>
    </location>
</feature>
<feature type="compositionally biased region" description="Polar residues" evidence="2">
    <location>
        <begin position="745"/>
        <end position="754"/>
    </location>
</feature>
<feature type="compositionally biased region" description="Low complexity" evidence="2">
    <location>
        <begin position="8"/>
        <end position="21"/>
    </location>
</feature>
<feature type="coiled-coil region" evidence="1">
    <location>
        <begin position="138"/>
        <end position="186"/>
    </location>
</feature>
<name>A0A835TG97_9CHLO</name>
<sequence>MQPRAGVPASSPLSPGSAATSRGARRLRTATEPPAGFSCASASALPLAASPRAGAAAGAVQPAPTGHPFAASALHHAYSMSYIESLAAELGTAQPGAAVGTGLNGHTHGHARAHPHAYAHANSHVLPTHAGSGFSKLVALLEEENERLRCALAAERRARLRAEQVAEEALSRLTELSQSQQQLVQQALQREASRARVERWLHAASAHAHHGSAGASGGATATTPGSVTPALPSAAAATAGEASRTHSHDASARRTASWLPDAQAAVAIVSSTCAASGRAKASAAGGRWPEQAAATVAAAAASMPASPMPMPHPEEEGAVPEPLPPCPMLEALLHEVDELARRRGDSDGGGPEGPSHTHMHSHAHAHLHLRKLGLPHSRAEVFPAHVQHSRLAQQGPPLGVAFRLVGCEDDGHEVAEQLAEGGACTSHRSEGRVGQPVALAIEAAGRVGLGGDDDGAAGSSGGRAAGEDVHAVCHVWRRSENGGAPAARAAPAAPAPGAAALATAAAAAGPCAAAAVEPCAEHQEGRRVEAPIIGTGPGGALSSARALLQRACTMSALPVGQHHAASPQAAPPALLTAAVHSSSSRQLLAPAPADCWHGSPSMLVATPPAMVPRPRMMTMGGAEGPWATAHVSSFEMHGAAEGVGGPGAAVAAATVGFASGVASGSPQAFAASMPRQGSLLDSWQQEPRLRPSDSGVLGNRASISSALHAAAFGSSPHARTPSQSGGGGGSPAGQVSSGAVARQALQHQHQQTMGRDSRRGSFAGAGSGQGFGGMGAGGGAGSFGGAAGLGTVVADMAVVAEAADEGPPEWSSIPLQ</sequence>
<keyword evidence="4" id="KW-1185">Reference proteome</keyword>
<evidence type="ECO:0000313" key="4">
    <source>
        <dbReference type="Proteomes" id="UP000613740"/>
    </source>
</evidence>
<organism evidence="3 4">
    <name type="scientific">Chlamydomonas schloesseri</name>
    <dbReference type="NCBI Taxonomy" id="2026947"/>
    <lineage>
        <taxon>Eukaryota</taxon>
        <taxon>Viridiplantae</taxon>
        <taxon>Chlorophyta</taxon>
        <taxon>core chlorophytes</taxon>
        <taxon>Chlorophyceae</taxon>
        <taxon>CS clade</taxon>
        <taxon>Chlamydomonadales</taxon>
        <taxon>Chlamydomonadaceae</taxon>
        <taxon>Chlamydomonas</taxon>
    </lineage>
</organism>
<feature type="region of interest" description="Disordered" evidence="2">
    <location>
        <begin position="205"/>
        <end position="256"/>
    </location>
</feature>
<proteinExistence type="predicted"/>
<dbReference type="EMBL" id="JAEHOD010000031">
    <property type="protein sequence ID" value="KAG2443207.1"/>
    <property type="molecule type" value="Genomic_DNA"/>
</dbReference>
<evidence type="ECO:0000313" key="3">
    <source>
        <dbReference type="EMBL" id="KAG2443207.1"/>
    </source>
</evidence>
<feature type="region of interest" description="Disordered" evidence="2">
    <location>
        <begin position="712"/>
        <end position="766"/>
    </location>
</feature>
<dbReference type="Proteomes" id="UP000613740">
    <property type="component" value="Unassembled WGS sequence"/>
</dbReference>
<dbReference type="AlphaFoldDB" id="A0A835TG97"/>
<reference evidence="3" key="1">
    <citation type="journal article" date="2020" name="bioRxiv">
        <title>Comparative genomics of Chlamydomonas.</title>
        <authorList>
            <person name="Craig R.J."/>
            <person name="Hasan A.R."/>
            <person name="Ness R.W."/>
            <person name="Keightley P.D."/>
        </authorList>
    </citation>
    <scope>NUCLEOTIDE SEQUENCE</scope>
    <source>
        <strain evidence="3">CCAP 11/173</strain>
    </source>
</reference>
<protein>
    <submittedName>
        <fullName evidence="3">Uncharacterized protein</fullName>
    </submittedName>
</protein>
<feature type="compositionally biased region" description="Basic and acidic residues" evidence="2">
    <location>
        <begin position="243"/>
        <end position="252"/>
    </location>
</feature>
<keyword evidence="1" id="KW-0175">Coiled coil</keyword>
<comment type="caution">
    <text evidence="3">The sequence shown here is derived from an EMBL/GenBank/DDBJ whole genome shotgun (WGS) entry which is preliminary data.</text>
</comment>
<accession>A0A835TG97</accession>
<dbReference type="OrthoDB" id="10633475at2759"/>
<evidence type="ECO:0000256" key="1">
    <source>
        <dbReference type="SAM" id="Coils"/>
    </source>
</evidence>
<feature type="region of interest" description="Disordered" evidence="2">
    <location>
        <begin position="341"/>
        <end position="367"/>
    </location>
</feature>